<dbReference type="HOGENOM" id="CLU_2428478_0_0_1"/>
<evidence type="ECO:0000313" key="1">
    <source>
        <dbReference type="EMBL" id="KIJ39467.1"/>
    </source>
</evidence>
<dbReference type="EMBL" id="KN837152">
    <property type="protein sequence ID" value="KIJ39467.1"/>
    <property type="molecule type" value="Genomic_DNA"/>
</dbReference>
<protein>
    <submittedName>
        <fullName evidence="1">Uncharacterized protein</fullName>
    </submittedName>
</protein>
<dbReference type="OrthoDB" id="4062651at2759"/>
<accession>A0A0C9VDJ2</accession>
<dbReference type="Proteomes" id="UP000054279">
    <property type="component" value="Unassembled WGS sequence"/>
</dbReference>
<name>A0A0C9VDJ2_SPHS4</name>
<dbReference type="AlphaFoldDB" id="A0A0C9VDJ2"/>
<evidence type="ECO:0000313" key="2">
    <source>
        <dbReference type="Proteomes" id="UP000054279"/>
    </source>
</evidence>
<reference evidence="1 2" key="1">
    <citation type="submission" date="2014-06" db="EMBL/GenBank/DDBJ databases">
        <title>Evolutionary Origins and Diversification of the Mycorrhizal Mutualists.</title>
        <authorList>
            <consortium name="DOE Joint Genome Institute"/>
            <consortium name="Mycorrhizal Genomics Consortium"/>
            <person name="Kohler A."/>
            <person name="Kuo A."/>
            <person name="Nagy L.G."/>
            <person name="Floudas D."/>
            <person name="Copeland A."/>
            <person name="Barry K.W."/>
            <person name="Cichocki N."/>
            <person name="Veneault-Fourrey C."/>
            <person name="LaButti K."/>
            <person name="Lindquist E.A."/>
            <person name="Lipzen A."/>
            <person name="Lundell T."/>
            <person name="Morin E."/>
            <person name="Murat C."/>
            <person name="Riley R."/>
            <person name="Ohm R."/>
            <person name="Sun H."/>
            <person name="Tunlid A."/>
            <person name="Henrissat B."/>
            <person name="Grigoriev I.V."/>
            <person name="Hibbett D.S."/>
            <person name="Martin F."/>
        </authorList>
    </citation>
    <scope>NUCLEOTIDE SEQUENCE [LARGE SCALE GENOMIC DNA]</scope>
    <source>
        <strain evidence="1 2">SS14</strain>
    </source>
</reference>
<organism evidence="1 2">
    <name type="scientific">Sphaerobolus stellatus (strain SS14)</name>
    <dbReference type="NCBI Taxonomy" id="990650"/>
    <lineage>
        <taxon>Eukaryota</taxon>
        <taxon>Fungi</taxon>
        <taxon>Dikarya</taxon>
        <taxon>Basidiomycota</taxon>
        <taxon>Agaricomycotina</taxon>
        <taxon>Agaricomycetes</taxon>
        <taxon>Phallomycetidae</taxon>
        <taxon>Geastrales</taxon>
        <taxon>Sphaerobolaceae</taxon>
        <taxon>Sphaerobolus</taxon>
    </lineage>
</organism>
<proteinExistence type="predicted"/>
<keyword evidence="2" id="KW-1185">Reference proteome</keyword>
<gene>
    <name evidence="1" type="ORF">M422DRAFT_32715</name>
</gene>
<sequence length="91" mass="10429">MVLQEHRVEPGESGDAYMQGTRNIEFAMKLLREDEDMSIRNYVEEEGAPMFLVYVQGPHLSVAAGFYDGEHVIVERLGESYVMLEGYANRR</sequence>